<evidence type="ECO:0000313" key="3">
    <source>
        <dbReference type="Proteomes" id="UP001157126"/>
    </source>
</evidence>
<dbReference type="EMBL" id="BSUO01000001">
    <property type="protein sequence ID" value="GMA38903.1"/>
    <property type="molecule type" value="Genomic_DNA"/>
</dbReference>
<dbReference type="GO" id="GO:0016787">
    <property type="term" value="F:hydrolase activity"/>
    <property type="evidence" value="ECO:0007669"/>
    <property type="project" value="UniProtKB-KW"/>
</dbReference>
<keyword evidence="3" id="KW-1185">Reference proteome</keyword>
<dbReference type="Pfam" id="PF01863">
    <property type="entry name" value="YgjP-like"/>
    <property type="match status" value="1"/>
</dbReference>
<feature type="domain" description="YgjP-like metallopeptidase" evidence="1">
    <location>
        <begin position="110"/>
        <end position="173"/>
    </location>
</feature>
<organism evidence="2 3">
    <name type="scientific">Mobilicoccus caccae</name>
    <dbReference type="NCBI Taxonomy" id="1859295"/>
    <lineage>
        <taxon>Bacteria</taxon>
        <taxon>Bacillati</taxon>
        <taxon>Actinomycetota</taxon>
        <taxon>Actinomycetes</taxon>
        <taxon>Micrococcales</taxon>
        <taxon>Dermatophilaceae</taxon>
        <taxon>Mobilicoccus</taxon>
    </lineage>
</organism>
<dbReference type="Proteomes" id="UP001157126">
    <property type="component" value="Unassembled WGS sequence"/>
</dbReference>
<comment type="caution">
    <text evidence="2">The sequence shown here is derived from an EMBL/GenBank/DDBJ whole genome shotgun (WGS) entry which is preliminary data.</text>
</comment>
<protein>
    <submittedName>
        <fullName evidence="2">Metal-dependent hydrolase</fullName>
    </submittedName>
</protein>
<dbReference type="Gene3D" id="3.30.2010.10">
    <property type="entry name" value="Metalloproteases ('zincins'), catalytic domain"/>
    <property type="match status" value="1"/>
</dbReference>
<evidence type="ECO:0000313" key="2">
    <source>
        <dbReference type="EMBL" id="GMA38903.1"/>
    </source>
</evidence>
<sequence length="189" mass="21391">MSSRPPSRARRDPRPDAYDIDGEVVAVRRSARRRRTVSARREAGRLVVMVPATLSAAEEHRFVEQLSRKMRDREHRGHAGDSALETRAAELSELYLGGRAVPTSVRWSTRQRRRWGSCTPATGEIRISEHARGLPDDVFDYLLLHELAHLLVEGHGPRFWAELAGYPDLERARGFLDGVAYAQDQGLTR</sequence>
<gene>
    <name evidence="2" type="ORF">GCM10025883_09480</name>
</gene>
<reference evidence="3" key="1">
    <citation type="journal article" date="2019" name="Int. J. Syst. Evol. Microbiol.">
        <title>The Global Catalogue of Microorganisms (GCM) 10K type strain sequencing project: providing services to taxonomists for standard genome sequencing and annotation.</title>
        <authorList>
            <consortium name="The Broad Institute Genomics Platform"/>
            <consortium name="The Broad Institute Genome Sequencing Center for Infectious Disease"/>
            <person name="Wu L."/>
            <person name="Ma J."/>
        </authorList>
    </citation>
    <scope>NUCLEOTIDE SEQUENCE [LARGE SCALE GENOMIC DNA]</scope>
    <source>
        <strain evidence="3">NBRC 113072</strain>
    </source>
</reference>
<proteinExistence type="predicted"/>
<evidence type="ECO:0000259" key="1">
    <source>
        <dbReference type="Pfam" id="PF01863"/>
    </source>
</evidence>
<accession>A0ABQ6ILV3</accession>
<dbReference type="InterPro" id="IPR002725">
    <property type="entry name" value="YgjP-like_metallopeptidase"/>
</dbReference>
<dbReference type="InterPro" id="IPR053136">
    <property type="entry name" value="UTP_pyrophosphatase-like"/>
</dbReference>
<dbReference type="PANTHER" id="PTHR30399">
    <property type="entry name" value="UNCHARACTERIZED PROTEIN YGJP"/>
    <property type="match status" value="1"/>
</dbReference>
<keyword evidence="2" id="KW-0378">Hydrolase</keyword>
<dbReference type="RefSeq" id="WP_284302930.1">
    <property type="nucleotide sequence ID" value="NZ_BSUO01000001.1"/>
</dbReference>
<dbReference type="PANTHER" id="PTHR30399:SF1">
    <property type="entry name" value="UTP PYROPHOSPHATASE"/>
    <property type="match status" value="1"/>
</dbReference>
<name>A0ABQ6ILV3_9MICO</name>